<dbReference type="AlphaFoldDB" id="A0A173SD16"/>
<dbReference type="EMBL" id="CYXT01000006">
    <property type="protein sequence ID" value="CUM87609.1"/>
    <property type="molecule type" value="Genomic_DNA"/>
</dbReference>
<evidence type="ECO:0000313" key="4">
    <source>
        <dbReference type="EMBL" id="NSJ80939.1"/>
    </source>
</evidence>
<dbReference type="Proteomes" id="UP000095598">
    <property type="component" value="Unassembled WGS sequence"/>
</dbReference>
<dbReference type="Pfam" id="PF01381">
    <property type="entry name" value="HTH_3"/>
    <property type="match status" value="1"/>
</dbReference>
<evidence type="ECO:0000313" key="6">
    <source>
        <dbReference type="Proteomes" id="UP000095598"/>
    </source>
</evidence>
<proteinExistence type="predicted"/>
<dbReference type="SMART" id="SM00530">
    <property type="entry name" value="HTH_XRE"/>
    <property type="match status" value="1"/>
</dbReference>
<keyword evidence="8" id="KW-1185">Reference proteome</keyword>
<evidence type="ECO:0000313" key="3">
    <source>
        <dbReference type="EMBL" id="CUM87609.1"/>
    </source>
</evidence>
<gene>
    <name evidence="2" type="ORF">DO83_13430</name>
    <name evidence="3" type="ORF">ERS852425_01173</name>
    <name evidence="4" type="ORF">G5A72_15430</name>
    <name evidence="5" type="ORF">RBI15_08730</name>
</gene>
<dbReference type="SUPFAM" id="SSF47413">
    <property type="entry name" value="lambda repressor-like DNA-binding domains"/>
    <property type="match status" value="1"/>
</dbReference>
<dbReference type="InterPro" id="IPR010982">
    <property type="entry name" value="Lambda_DNA-bd_dom_sf"/>
</dbReference>
<reference evidence="3 6" key="1">
    <citation type="submission" date="2015-09" db="EMBL/GenBank/DDBJ databases">
        <authorList>
            <consortium name="Pathogen Informatics"/>
        </authorList>
    </citation>
    <scope>NUCLEOTIDE SEQUENCE [LARGE SCALE GENOMIC DNA]</scope>
    <source>
        <strain evidence="3 6">2789STDY5608868</strain>
    </source>
</reference>
<evidence type="ECO:0000313" key="7">
    <source>
        <dbReference type="Proteomes" id="UP000188159"/>
    </source>
</evidence>
<name>A0A173SD16_ANAHA</name>
<reference evidence="4 8" key="3">
    <citation type="journal article" date="2020" name="Cell Host Microbe">
        <title>Functional and Genomic Variation between Human-Derived Isolates of Lachnospiraceae Reveals Inter- and Intra-Species Diversity.</title>
        <authorList>
            <person name="Sorbara M.T."/>
            <person name="Littmann E.R."/>
            <person name="Fontana E."/>
            <person name="Moody T.U."/>
            <person name="Kohout C.E."/>
            <person name="Gjonbalaj M."/>
            <person name="Eaton V."/>
            <person name="Seok R."/>
            <person name="Leiner I.M."/>
            <person name="Pamer E.G."/>
        </authorList>
    </citation>
    <scope>NUCLEOTIDE SEQUENCE [LARGE SCALE GENOMIC DNA]</scope>
    <source>
        <strain evidence="4 8">MSK.14.57</strain>
    </source>
</reference>
<dbReference type="Proteomes" id="UP000188159">
    <property type="component" value="Chromosome"/>
</dbReference>
<reference evidence="4" key="4">
    <citation type="submission" date="2020-02" db="EMBL/GenBank/DDBJ databases">
        <authorList>
            <person name="Littmann E."/>
            <person name="Sorbara M."/>
        </authorList>
    </citation>
    <scope>NUCLEOTIDE SEQUENCE</scope>
    <source>
        <strain evidence="4">MSK.14.57</strain>
    </source>
</reference>
<accession>A0A173SD16</accession>
<dbReference type="EMBL" id="JAAITB010000046">
    <property type="protein sequence ID" value="NSJ80939.1"/>
    <property type="molecule type" value="Genomic_DNA"/>
</dbReference>
<reference evidence="5" key="5">
    <citation type="submission" date="2023-08" db="EMBL/GenBank/DDBJ databases">
        <title>Complete Genome Sequences of butyrate producing Anaerostipes hadrus strains BA1 and GIF7 isolated from the terminal ileum of a healthy lean male.</title>
        <authorList>
            <person name="Low A."/>
            <person name="Sheludchenko M."/>
            <person name="Cheng H.E."/>
            <person name="Koh X.Q."/>
            <person name="Lee J."/>
        </authorList>
    </citation>
    <scope>NUCLEOTIDE SEQUENCE</scope>
    <source>
        <strain evidence="5">BA1</strain>
    </source>
</reference>
<reference evidence="2 7" key="2">
    <citation type="journal article" date="2016" name="Sci. Rep.">
        <title>Accelerated dysbiosis of gut microbiota during aggravation of DSS-induced colitis by a butyrate-producing bacterium.</title>
        <authorList>
            <person name="Zhang Q."/>
            <person name="Wu Y."/>
            <person name="Wang J."/>
            <person name="Wu G."/>
            <person name="Long W."/>
            <person name="Xue Z."/>
            <person name="Wang L."/>
            <person name="Zhang X."/>
            <person name="Pang X."/>
            <person name="Zhao Y."/>
            <person name="Zhao L."/>
            <person name="Zhang C."/>
        </authorList>
    </citation>
    <scope>NUCLEOTIDE SEQUENCE [LARGE SCALE GENOMIC DNA]</scope>
    <source>
        <strain evidence="2 7">BPB5</strain>
    </source>
</reference>
<dbReference type="GO" id="GO:0003677">
    <property type="term" value="F:DNA binding"/>
    <property type="evidence" value="ECO:0007669"/>
    <property type="project" value="UniProtKB-KW"/>
</dbReference>
<feature type="domain" description="HTH cro/C1-type" evidence="1">
    <location>
        <begin position="153"/>
        <end position="210"/>
    </location>
</feature>
<evidence type="ECO:0000259" key="1">
    <source>
        <dbReference type="PROSITE" id="PS50943"/>
    </source>
</evidence>
<protein>
    <submittedName>
        <fullName evidence="2">DNA-binding protein</fullName>
    </submittedName>
    <submittedName>
        <fullName evidence="4">Helix-turn-helix transcriptional regulator</fullName>
    </submittedName>
    <submittedName>
        <fullName evidence="3">Transcriptional regulator, y4mF family</fullName>
    </submittedName>
</protein>
<organism evidence="3 6">
    <name type="scientific">Anaerostipes hadrus</name>
    <dbReference type="NCBI Taxonomy" id="649756"/>
    <lineage>
        <taxon>Bacteria</taxon>
        <taxon>Bacillati</taxon>
        <taxon>Bacillota</taxon>
        <taxon>Clostridia</taxon>
        <taxon>Lachnospirales</taxon>
        <taxon>Lachnospiraceae</taxon>
        <taxon>Anaerostipes</taxon>
    </lineage>
</organism>
<dbReference type="RefSeq" id="WP_055258257.1">
    <property type="nucleotide sequence ID" value="NZ_BAABYN010000001.1"/>
</dbReference>
<evidence type="ECO:0000313" key="2">
    <source>
        <dbReference type="EMBL" id="AQP40488.1"/>
    </source>
</evidence>
<dbReference type="InterPro" id="IPR001387">
    <property type="entry name" value="Cro/C1-type_HTH"/>
</dbReference>
<sequence length="213" mass="25158">MEMHAYSEDYLLTAQRILGDMLDYAVNEYEFDPDEFYKMFLVSDVSRQFQEGNPTYIAGKNGCEMVKEVIRSAGLIMEEIPDEMYLDKSPEYWAGWALAYYQWYTARPFMKIYKVVTIEDLLKMYSVYHEMDIMKFVEAINEKWDQYYTETNLKRLRKIAGLSQRELADLSGVALRQIQLFEQKKRNINHTRAIDVLKIGKVLGCKSEDLLEI</sequence>
<evidence type="ECO:0000313" key="5">
    <source>
        <dbReference type="EMBL" id="WMD15466.1"/>
    </source>
</evidence>
<keyword evidence="2" id="KW-0238">DNA-binding</keyword>
<dbReference type="GeneID" id="92741471"/>
<dbReference type="PROSITE" id="PS50943">
    <property type="entry name" value="HTH_CROC1"/>
    <property type="match status" value="1"/>
</dbReference>
<dbReference type="Proteomes" id="UP001243496">
    <property type="component" value="Chromosome"/>
</dbReference>
<dbReference type="Gene3D" id="1.10.260.40">
    <property type="entry name" value="lambda repressor-like DNA-binding domains"/>
    <property type="match status" value="1"/>
</dbReference>
<dbReference type="CDD" id="cd00093">
    <property type="entry name" value="HTH_XRE"/>
    <property type="match status" value="1"/>
</dbReference>
<dbReference type="Proteomes" id="UP001644750">
    <property type="component" value="Unassembled WGS sequence"/>
</dbReference>
<dbReference type="EMBL" id="CP012098">
    <property type="protein sequence ID" value="AQP40488.1"/>
    <property type="molecule type" value="Genomic_DNA"/>
</dbReference>
<evidence type="ECO:0000313" key="8">
    <source>
        <dbReference type="Proteomes" id="UP001644750"/>
    </source>
</evidence>
<dbReference type="EMBL" id="CP132968">
    <property type="protein sequence ID" value="WMD15466.1"/>
    <property type="molecule type" value="Genomic_DNA"/>
</dbReference>